<evidence type="ECO:0000313" key="1">
    <source>
        <dbReference type="EMBL" id="MDP4539499.1"/>
    </source>
</evidence>
<dbReference type="InterPro" id="IPR036291">
    <property type="entry name" value="NAD(P)-bd_dom_sf"/>
</dbReference>
<keyword evidence="2" id="KW-1185">Reference proteome</keyword>
<dbReference type="CDD" id="cd05325">
    <property type="entry name" value="carb_red_sniffer_like_SDR_c"/>
    <property type="match status" value="1"/>
</dbReference>
<dbReference type="InterPro" id="IPR002347">
    <property type="entry name" value="SDR_fam"/>
</dbReference>
<gene>
    <name evidence="1" type="ORF">Q9K01_07695</name>
</gene>
<dbReference type="SUPFAM" id="SSF51735">
    <property type="entry name" value="NAD(P)-binding Rossmann-fold domains"/>
    <property type="match status" value="1"/>
</dbReference>
<dbReference type="EMBL" id="JAVAIL010000002">
    <property type="protein sequence ID" value="MDP4539499.1"/>
    <property type="molecule type" value="Genomic_DNA"/>
</dbReference>
<dbReference type="Gene3D" id="3.40.50.720">
    <property type="entry name" value="NAD(P)-binding Rossmann-like Domain"/>
    <property type="match status" value="1"/>
</dbReference>
<dbReference type="Pfam" id="PF00106">
    <property type="entry name" value="adh_short"/>
    <property type="match status" value="1"/>
</dbReference>
<evidence type="ECO:0000313" key="2">
    <source>
        <dbReference type="Proteomes" id="UP001235664"/>
    </source>
</evidence>
<dbReference type="Proteomes" id="UP001235664">
    <property type="component" value="Unassembled WGS sequence"/>
</dbReference>
<dbReference type="PANTHER" id="PTHR43544">
    <property type="entry name" value="SHORT-CHAIN DEHYDROGENASE/REDUCTASE"/>
    <property type="match status" value="1"/>
</dbReference>
<organism evidence="1 2">
    <name type="scientific">Qipengyuania benthica</name>
    <dbReference type="NCBI Taxonomy" id="3067651"/>
    <lineage>
        <taxon>Bacteria</taxon>
        <taxon>Pseudomonadati</taxon>
        <taxon>Pseudomonadota</taxon>
        <taxon>Alphaproteobacteria</taxon>
        <taxon>Sphingomonadales</taxon>
        <taxon>Erythrobacteraceae</taxon>
        <taxon>Qipengyuania</taxon>
    </lineage>
</organism>
<comment type="caution">
    <text evidence="1">The sequence shown here is derived from an EMBL/GenBank/DDBJ whole genome shotgun (WGS) entry which is preliminary data.</text>
</comment>
<accession>A0ABT9H900</accession>
<name>A0ABT9H900_9SPHN</name>
<dbReference type="InterPro" id="IPR051468">
    <property type="entry name" value="Fungal_SecMetab_SDRs"/>
</dbReference>
<dbReference type="PANTHER" id="PTHR43544:SF12">
    <property type="entry name" value="NAD(P)-BINDING ROSSMANN-FOLD SUPERFAMILY PROTEIN"/>
    <property type="match status" value="1"/>
</dbReference>
<sequence>MNHQPFERAAIVGASGGIGRALCLALAERGTQVWALSRSATTDWPAGIDPLRFDLEDENSIARAAETMRDAPPQLVVVCTGALTLADGTGPERSYRQLDGAAMAEAFRINTIGPALIAKHLLPLLPRDQRTVFAALSARVGSIADNRLGGWHSYRASKAALNMLVRNFAIELARTHREASVVALHPGTVDTGLSEPFQANLPSGQLTAPPEAAHHLLNVIDGLTPAESGKAFDWKGEEIPS</sequence>
<protein>
    <submittedName>
        <fullName evidence="1">SDR family NAD(P)-dependent oxidoreductase</fullName>
    </submittedName>
</protein>
<dbReference type="PRINTS" id="PR00081">
    <property type="entry name" value="GDHRDH"/>
</dbReference>
<reference evidence="1 2" key="1">
    <citation type="submission" date="2023-08" db="EMBL/GenBank/DDBJ databases">
        <title>genomic of DY56.</title>
        <authorList>
            <person name="Wang Y."/>
        </authorList>
    </citation>
    <scope>NUCLEOTIDE SEQUENCE [LARGE SCALE GENOMIC DNA]</scope>
    <source>
        <strain evidence="1 2">DY56-A-20</strain>
    </source>
</reference>
<dbReference type="RefSeq" id="WP_305929624.1">
    <property type="nucleotide sequence ID" value="NZ_JAVAIL010000002.1"/>
</dbReference>
<proteinExistence type="predicted"/>